<dbReference type="EMBL" id="MU151385">
    <property type="protein sequence ID" value="KAF9444319.1"/>
    <property type="molecule type" value="Genomic_DNA"/>
</dbReference>
<reference evidence="2" key="1">
    <citation type="submission" date="2020-11" db="EMBL/GenBank/DDBJ databases">
        <authorList>
            <consortium name="DOE Joint Genome Institute"/>
            <person name="Ahrendt S."/>
            <person name="Riley R."/>
            <person name="Andreopoulos W."/>
            <person name="Labutti K."/>
            <person name="Pangilinan J."/>
            <person name="Ruiz-Duenas F.J."/>
            <person name="Barrasa J.M."/>
            <person name="Sanchez-Garcia M."/>
            <person name="Camarero S."/>
            <person name="Miyauchi S."/>
            <person name="Serrano A."/>
            <person name="Linde D."/>
            <person name="Babiker R."/>
            <person name="Drula E."/>
            <person name="Ayuso-Fernandez I."/>
            <person name="Pacheco R."/>
            <person name="Padilla G."/>
            <person name="Ferreira P."/>
            <person name="Barriuso J."/>
            <person name="Kellner H."/>
            <person name="Castanera R."/>
            <person name="Alfaro M."/>
            <person name="Ramirez L."/>
            <person name="Pisabarro A.G."/>
            <person name="Kuo A."/>
            <person name="Tritt A."/>
            <person name="Lipzen A."/>
            <person name="He G."/>
            <person name="Yan M."/>
            <person name="Ng V."/>
            <person name="Cullen D."/>
            <person name="Martin F."/>
            <person name="Rosso M.-N."/>
            <person name="Henrissat B."/>
            <person name="Hibbett D."/>
            <person name="Martinez A.T."/>
            <person name="Grigoriev I.V."/>
        </authorList>
    </citation>
    <scope>NUCLEOTIDE SEQUENCE</scope>
    <source>
        <strain evidence="2">MF-IS2</strain>
    </source>
</reference>
<dbReference type="Proteomes" id="UP000807342">
    <property type="component" value="Unassembled WGS sequence"/>
</dbReference>
<evidence type="ECO:0000256" key="1">
    <source>
        <dbReference type="SAM" id="MobiDB-lite"/>
    </source>
</evidence>
<evidence type="ECO:0000313" key="3">
    <source>
        <dbReference type="Proteomes" id="UP000807342"/>
    </source>
</evidence>
<organism evidence="2 3">
    <name type="scientific">Macrolepiota fuliginosa MF-IS2</name>
    <dbReference type="NCBI Taxonomy" id="1400762"/>
    <lineage>
        <taxon>Eukaryota</taxon>
        <taxon>Fungi</taxon>
        <taxon>Dikarya</taxon>
        <taxon>Basidiomycota</taxon>
        <taxon>Agaricomycotina</taxon>
        <taxon>Agaricomycetes</taxon>
        <taxon>Agaricomycetidae</taxon>
        <taxon>Agaricales</taxon>
        <taxon>Agaricineae</taxon>
        <taxon>Agaricaceae</taxon>
        <taxon>Macrolepiota</taxon>
    </lineage>
</organism>
<feature type="compositionally biased region" description="Basic residues" evidence="1">
    <location>
        <begin position="58"/>
        <end position="67"/>
    </location>
</feature>
<comment type="caution">
    <text evidence="2">The sequence shown here is derived from an EMBL/GenBank/DDBJ whole genome shotgun (WGS) entry which is preliminary data.</text>
</comment>
<gene>
    <name evidence="2" type="ORF">P691DRAFT_350118</name>
</gene>
<accession>A0A9P5X4A2</accession>
<protein>
    <submittedName>
        <fullName evidence="2">Uncharacterized protein</fullName>
    </submittedName>
</protein>
<sequence length="67" mass="7401">MLRRGLYRLYVPELRGLNAGSLGWVRGGWAAKPRPQAVRPKRSTSGHPMVRSFDHLCQRSKGRGGGG</sequence>
<name>A0A9P5X4A2_9AGAR</name>
<evidence type="ECO:0000313" key="2">
    <source>
        <dbReference type="EMBL" id="KAF9444319.1"/>
    </source>
</evidence>
<keyword evidence="3" id="KW-1185">Reference proteome</keyword>
<feature type="region of interest" description="Disordered" evidence="1">
    <location>
        <begin position="35"/>
        <end position="67"/>
    </location>
</feature>
<proteinExistence type="predicted"/>
<dbReference type="AlphaFoldDB" id="A0A9P5X4A2"/>